<reference evidence="1 2" key="1">
    <citation type="journal article" date="2019" name="Nat. Ecol. Evol.">
        <title>Megaphylogeny resolves global patterns of mushroom evolution.</title>
        <authorList>
            <person name="Varga T."/>
            <person name="Krizsan K."/>
            <person name="Foldi C."/>
            <person name="Dima B."/>
            <person name="Sanchez-Garcia M."/>
            <person name="Sanchez-Ramirez S."/>
            <person name="Szollosi G.J."/>
            <person name="Szarkandi J.G."/>
            <person name="Papp V."/>
            <person name="Albert L."/>
            <person name="Andreopoulos W."/>
            <person name="Angelini C."/>
            <person name="Antonin V."/>
            <person name="Barry K.W."/>
            <person name="Bougher N.L."/>
            <person name="Buchanan P."/>
            <person name="Buyck B."/>
            <person name="Bense V."/>
            <person name="Catcheside P."/>
            <person name="Chovatia M."/>
            <person name="Cooper J."/>
            <person name="Damon W."/>
            <person name="Desjardin D."/>
            <person name="Finy P."/>
            <person name="Geml J."/>
            <person name="Haridas S."/>
            <person name="Hughes K."/>
            <person name="Justo A."/>
            <person name="Karasinski D."/>
            <person name="Kautmanova I."/>
            <person name="Kiss B."/>
            <person name="Kocsube S."/>
            <person name="Kotiranta H."/>
            <person name="LaButti K.M."/>
            <person name="Lechner B.E."/>
            <person name="Liimatainen K."/>
            <person name="Lipzen A."/>
            <person name="Lukacs Z."/>
            <person name="Mihaltcheva S."/>
            <person name="Morgado L.N."/>
            <person name="Niskanen T."/>
            <person name="Noordeloos M.E."/>
            <person name="Ohm R.A."/>
            <person name="Ortiz-Santana B."/>
            <person name="Ovrebo C."/>
            <person name="Racz N."/>
            <person name="Riley R."/>
            <person name="Savchenko A."/>
            <person name="Shiryaev A."/>
            <person name="Soop K."/>
            <person name="Spirin V."/>
            <person name="Szebenyi C."/>
            <person name="Tomsovsky M."/>
            <person name="Tulloss R.E."/>
            <person name="Uehling J."/>
            <person name="Grigoriev I.V."/>
            <person name="Vagvolgyi C."/>
            <person name="Papp T."/>
            <person name="Martin F.M."/>
            <person name="Miettinen O."/>
            <person name="Hibbett D.S."/>
            <person name="Nagy L.G."/>
        </authorList>
    </citation>
    <scope>NUCLEOTIDE SEQUENCE [LARGE SCALE GENOMIC DNA]</scope>
    <source>
        <strain evidence="1 2">NL-1719</strain>
    </source>
</reference>
<gene>
    <name evidence="1" type="ORF">BDN72DRAFT_861791</name>
</gene>
<protein>
    <submittedName>
        <fullName evidence="1">Di-copper centre-containing protein</fullName>
    </submittedName>
</protein>
<dbReference type="EMBL" id="ML208500">
    <property type="protein sequence ID" value="TFK63873.1"/>
    <property type="molecule type" value="Genomic_DNA"/>
</dbReference>
<evidence type="ECO:0000313" key="1">
    <source>
        <dbReference type="EMBL" id="TFK63873.1"/>
    </source>
</evidence>
<organism evidence="1 2">
    <name type="scientific">Pluteus cervinus</name>
    <dbReference type="NCBI Taxonomy" id="181527"/>
    <lineage>
        <taxon>Eukaryota</taxon>
        <taxon>Fungi</taxon>
        <taxon>Dikarya</taxon>
        <taxon>Basidiomycota</taxon>
        <taxon>Agaricomycotina</taxon>
        <taxon>Agaricomycetes</taxon>
        <taxon>Agaricomycetidae</taxon>
        <taxon>Agaricales</taxon>
        <taxon>Pluteineae</taxon>
        <taxon>Pluteaceae</taxon>
        <taxon>Pluteus</taxon>
    </lineage>
</organism>
<keyword evidence="2" id="KW-1185">Reference proteome</keyword>
<proteinExistence type="predicted"/>
<dbReference type="Proteomes" id="UP000308600">
    <property type="component" value="Unassembled WGS sequence"/>
</dbReference>
<sequence>MFKDEMERYLISGRKGTGTHPRLEIRELQKNKRQWALFVLAFLDIQSLDYSNRSSGPGAQFAQLAGIHGLPYERWALLLTVLYPRGDPEGATEPVKGAKWKAILFPTWHRPSVMLIEQAIGDAAIRIAQNLVNEIANNEECKLWLEAARELRFPYWDWMDPRTEIEGLPEVLMGPTVTIHVPAGILSRCLNGDELVERNIQNPLACYQFGKTLPAGFKDRDEGTGGDGSATPTQDEKGARVNEQVKEGDQFVGTTTYFARWDRTYRWPQPIPDNPTEDYAGLNAELKARAGSLREQIALLFTFPTQVEMEERPRIWDEFSNARFQSGSEGNWPSPYVVGSLENPHDSLHLILGGIGFMGDADYAGFDPIFYLHHANVDRLLALWEYIYPEYWMGSDGYRNRDGEALPFTQEDGSWTSMDEGVLDEVTALAPFRMTHDTYWTSNTIRSLELDNGGDTTPKYYTYPEVAGIHVEQSQAQAGITAEDRERLRLALLNHFSSGLPSTAPQQWKFALALELQQSSVMRSGSYRLDVYFKRYTPDEKFVGSLAVFARQDTSACGACEKRKREKGGMKVRGVVPIPQELVDGLVKQILRQHDAGGVWVESMMQEEVLVQMLMRGLSGEFTKPGGENITVNAGVDGGQSGPKALLLSRAPNPLSIASAGLPRPWKSHGSLDLLRGWEPRTPVSNGDMDEVGFSKNERERDCRPFGSLGLGIGWVWGVVRRTWTACF</sequence>
<name>A0ACD3ADA0_9AGAR</name>
<accession>A0ACD3ADA0</accession>
<evidence type="ECO:0000313" key="2">
    <source>
        <dbReference type="Proteomes" id="UP000308600"/>
    </source>
</evidence>